<evidence type="ECO:0000313" key="2">
    <source>
        <dbReference type="EMBL" id="QBA63583.1"/>
    </source>
</evidence>
<dbReference type="PANTHER" id="PTHR30212:SF2">
    <property type="entry name" value="PROTEIN YIIM"/>
    <property type="match status" value="1"/>
</dbReference>
<dbReference type="Proteomes" id="UP000290889">
    <property type="component" value="Chromosome"/>
</dbReference>
<dbReference type="OrthoDB" id="9786134at2"/>
<dbReference type="InterPro" id="IPR005302">
    <property type="entry name" value="MoCF_Sase_C"/>
</dbReference>
<keyword evidence="3" id="KW-1185">Reference proteome</keyword>
<dbReference type="EMBL" id="CP035544">
    <property type="protein sequence ID" value="QBA63583.1"/>
    <property type="molecule type" value="Genomic_DNA"/>
</dbReference>
<dbReference type="GO" id="GO:0003824">
    <property type="term" value="F:catalytic activity"/>
    <property type="evidence" value="ECO:0007669"/>
    <property type="project" value="InterPro"/>
</dbReference>
<dbReference type="GO" id="GO:0030170">
    <property type="term" value="F:pyridoxal phosphate binding"/>
    <property type="evidence" value="ECO:0007669"/>
    <property type="project" value="InterPro"/>
</dbReference>
<evidence type="ECO:0000259" key="1">
    <source>
        <dbReference type="PROSITE" id="PS51340"/>
    </source>
</evidence>
<feature type="domain" description="MOSC" evidence="1">
    <location>
        <begin position="28"/>
        <end position="163"/>
    </location>
</feature>
<dbReference type="PROSITE" id="PS51340">
    <property type="entry name" value="MOSC"/>
    <property type="match status" value="1"/>
</dbReference>
<dbReference type="RefSeq" id="WP_129602711.1">
    <property type="nucleotide sequence ID" value="NZ_CP035544.1"/>
</dbReference>
<dbReference type="AlphaFoldDB" id="A0A411E7T4"/>
<dbReference type="InterPro" id="IPR011037">
    <property type="entry name" value="Pyrv_Knase-like_insert_dom_sf"/>
</dbReference>
<dbReference type="PANTHER" id="PTHR30212">
    <property type="entry name" value="PROTEIN YIIM"/>
    <property type="match status" value="1"/>
</dbReference>
<dbReference type="Gene3D" id="2.40.33.20">
    <property type="entry name" value="PK beta-barrel domain-like"/>
    <property type="match status" value="1"/>
</dbReference>
<dbReference type="GO" id="GO:0030151">
    <property type="term" value="F:molybdenum ion binding"/>
    <property type="evidence" value="ECO:0007669"/>
    <property type="project" value="InterPro"/>
</dbReference>
<protein>
    <submittedName>
        <fullName evidence="2">MOSC domain-containing protein</fullName>
    </submittedName>
</protein>
<accession>A0A411E7T4</accession>
<dbReference type="Pfam" id="PF03473">
    <property type="entry name" value="MOSC"/>
    <property type="match status" value="1"/>
</dbReference>
<reference evidence="2 3" key="1">
    <citation type="submission" date="2019-01" db="EMBL/GenBank/DDBJ databases">
        <title>Muriicola soli sp. nov., isolated from soil.</title>
        <authorList>
            <person name="Kang H.J."/>
            <person name="Kim S.B."/>
        </authorList>
    </citation>
    <scope>NUCLEOTIDE SEQUENCE [LARGE SCALE GENOMIC DNA]</scope>
    <source>
        <strain evidence="2 3">MMS17-SY002</strain>
    </source>
</reference>
<dbReference type="KEGG" id="mur:EQY75_02875"/>
<dbReference type="InterPro" id="IPR052353">
    <property type="entry name" value="Benzoxazolinone_Detox_Enz"/>
</dbReference>
<evidence type="ECO:0000313" key="3">
    <source>
        <dbReference type="Proteomes" id="UP000290889"/>
    </source>
</evidence>
<sequence length="215" mass="24924">MKVIATNIGKPVTILWQQREEQTGIFKYPIEGSIRLEPTQVKNDTVSDRKHHGGLYKACYLFSAEHYTYWRDLYPNLSWDWGMFGENITLDHMSESKLTIGSIYQLGTALVKITIPREPCYKLGIRFKDQKIIEQFVAHGHPGTYVSVLKEGEVKRGDSFTLLEEANDSLSIETLYRLLFAKEPMPDQLEAAINCEYLPERTQKKLLRRQKKRPV</sequence>
<proteinExistence type="predicted"/>
<organism evidence="2 3">
    <name type="scientific">Muriicola soli</name>
    <dbReference type="NCBI Taxonomy" id="2507538"/>
    <lineage>
        <taxon>Bacteria</taxon>
        <taxon>Pseudomonadati</taxon>
        <taxon>Bacteroidota</taxon>
        <taxon>Flavobacteriia</taxon>
        <taxon>Flavobacteriales</taxon>
        <taxon>Flavobacteriaceae</taxon>
        <taxon>Muriicola</taxon>
    </lineage>
</organism>
<dbReference type="SUPFAM" id="SSF50800">
    <property type="entry name" value="PK beta-barrel domain-like"/>
    <property type="match status" value="1"/>
</dbReference>
<name>A0A411E7T4_9FLAO</name>
<gene>
    <name evidence="2" type="ORF">EQY75_02875</name>
</gene>